<evidence type="ECO:0000256" key="2">
    <source>
        <dbReference type="SAM" id="MobiDB-lite"/>
    </source>
</evidence>
<dbReference type="InterPro" id="IPR007592">
    <property type="entry name" value="GEBP"/>
</dbReference>
<feature type="compositionally biased region" description="Acidic residues" evidence="2">
    <location>
        <begin position="42"/>
        <end position="60"/>
    </location>
</feature>
<accession>A0A6A1VBC4</accession>
<dbReference type="OrthoDB" id="661680at2759"/>
<feature type="region of interest" description="Disordered" evidence="2">
    <location>
        <begin position="1"/>
        <end position="183"/>
    </location>
</feature>
<dbReference type="Proteomes" id="UP000516437">
    <property type="component" value="Chromosome 6"/>
</dbReference>
<feature type="compositionally biased region" description="Low complexity" evidence="2">
    <location>
        <begin position="79"/>
        <end position="88"/>
    </location>
</feature>
<feature type="compositionally biased region" description="Acidic residues" evidence="2">
    <location>
        <begin position="17"/>
        <end position="33"/>
    </location>
</feature>
<dbReference type="GO" id="GO:0005634">
    <property type="term" value="C:nucleus"/>
    <property type="evidence" value="ECO:0007669"/>
    <property type="project" value="TreeGrafter"/>
</dbReference>
<evidence type="ECO:0000313" key="4">
    <source>
        <dbReference type="EMBL" id="KAB1210119.1"/>
    </source>
</evidence>
<evidence type="ECO:0000256" key="1">
    <source>
        <dbReference type="ARBA" id="ARBA00010820"/>
    </source>
</evidence>
<gene>
    <name evidence="4" type="ORF">CJ030_MR6G022731</name>
</gene>
<keyword evidence="5" id="KW-1185">Reference proteome</keyword>
<dbReference type="AlphaFoldDB" id="A0A6A1VBC4"/>
<feature type="compositionally biased region" description="Polar residues" evidence="2">
    <location>
        <begin position="64"/>
        <end position="76"/>
    </location>
</feature>
<proteinExistence type="inferred from homology"/>
<dbReference type="PANTHER" id="PTHR31662">
    <property type="entry name" value="BNAANNG10740D PROTEIN-RELATED"/>
    <property type="match status" value="1"/>
</dbReference>
<dbReference type="Pfam" id="PF04504">
    <property type="entry name" value="GeBP-like_DBD"/>
    <property type="match status" value="1"/>
</dbReference>
<organism evidence="4 5">
    <name type="scientific">Morella rubra</name>
    <name type="common">Chinese bayberry</name>
    <dbReference type="NCBI Taxonomy" id="262757"/>
    <lineage>
        <taxon>Eukaryota</taxon>
        <taxon>Viridiplantae</taxon>
        <taxon>Streptophyta</taxon>
        <taxon>Embryophyta</taxon>
        <taxon>Tracheophyta</taxon>
        <taxon>Spermatophyta</taxon>
        <taxon>Magnoliopsida</taxon>
        <taxon>eudicotyledons</taxon>
        <taxon>Gunneridae</taxon>
        <taxon>Pentapetalae</taxon>
        <taxon>rosids</taxon>
        <taxon>fabids</taxon>
        <taxon>Fagales</taxon>
        <taxon>Myricaceae</taxon>
        <taxon>Morella</taxon>
    </lineage>
</organism>
<evidence type="ECO:0000259" key="3">
    <source>
        <dbReference type="Pfam" id="PF04504"/>
    </source>
</evidence>
<comment type="similarity">
    <text evidence="1">Belongs to the GeBP family.</text>
</comment>
<name>A0A6A1VBC4_9ROSI</name>
<feature type="compositionally biased region" description="Basic and acidic residues" evidence="2">
    <location>
        <begin position="1"/>
        <end position="10"/>
    </location>
</feature>
<dbReference type="GO" id="GO:0006355">
    <property type="term" value="P:regulation of DNA-templated transcription"/>
    <property type="evidence" value="ECO:0007669"/>
    <property type="project" value="InterPro"/>
</dbReference>
<reference evidence="4 5" key="1">
    <citation type="journal article" date="2019" name="Plant Biotechnol. J.">
        <title>The red bayberry genome and genetic basis of sex determination.</title>
        <authorList>
            <person name="Jia H.M."/>
            <person name="Jia H.J."/>
            <person name="Cai Q.L."/>
            <person name="Wang Y."/>
            <person name="Zhao H.B."/>
            <person name="Yang W.F."/>
            <person name="Wang G.Y."/>
            <person name="Li Y.H."/>
            <person name="Zhan D.L."/>
            <person name="Shen Y.T."/>
            <person name="Niu Q.F."/>
            <person name="Chang L."/>
            <person name="Qiu J."/>
            <person name="Zhao L."/>
            <person name="Xie H.B."/>
            <person name="Fu W.Y."/>
            <person name="Jin J."/>
            <person name="Li X.W."/>
            <person name="Jiao Y."/>
            <person name="Zhou C.C."/>
            <person name="Tu T."/>
            <person name="Chai C.Y."/>
            <person name="Gao J.L."/>
            <person name="Fan L.J."/>
            <person name="van de Weg E."/>
            <person name="Wang J.Y."/>
            <person name="Gao Z.S."/>
        </authorList>
    </citation>
    <scope>NUCLEOTIDE SEQUENCE [LARGE SCALE GENOMIC DNA]</scope>
    <source>
        <tissue evidence="4">Leaves</tissue>
    </source>
</reference>
<protein>
    <submittedName>
        <fullName evidence="4">Mediator-associated protein 1</fullName>
    </submittedName>
</protein>
<dbReference type="PANTHER" id="PTHR31662:SF98">
    <property type="entry name" value="STOREKEEPER PROTEIN-LIKE"/>
    <property type="match status" value="1"/>
</dbReference>
<comment type="caution">
    <text evidence="4">The sequence shown here is derived from an EMBL/GenBank/DDBJ whole genome shotgun (WGS) entry which is preliminary data.</text>
</comment>
<feature type="domain" description="Glabrous enhancer-binding protein-like DBD" evidence="3">
    <location>
        <begin position="184"/>
        <end position="275"/>
    </location>
</feature>
<evidence type="ECO:0000313" key="5">
    <source>
        <dbReference type="Proteomes" id="UP000516437"/>
    </source>
</evidence>
<sequence length="409" mass="45414">MAPKRLKEDPPPATTSGEEEEEESDEDAESKEEEVEKQKEQSEDEEEEDEDEDDDDEEEESPPKKTTVTAPTSLSKIVSKPQPSSGSESESESDSETEKSTPSPSTADFTIKPIASKPMGDPPNSNKLNNNNDSTPISVHASLLKRGAETDRNSTKDRKKRKVSASSITNGEDEDLKKASGPIQRLWGEEDELAVLKGMIEFESKKGSDPSADMGAFHDFIKKNLRVEVSKAQLMDKIRRMKKKYKTNMEKGGEDMVFSKPHESKSFELSKKIWGLEANKKAEPPSNRKGKTNNSTLVALALPKQDVVMGARKEGLDNGEEKGDERMKDSQASYPCLNAAFETIAAKGVSGFDKKFMRDLMGGIGSAKARELENKCRKVRDAELEVYVKRMESFHELGKLMLEALKKKA</sequence>
<feature type="compositionally biased region" description="Basic and acidic residues" evidence="2">
    <location>
        <begin position="146"/>
        <end position="156"/>
    </location>
</feature>
<dbReference type="InterPro" id="IPR053932">
    <property type="entry name" value="GeBP-like_DBD"/>
</dbReference>
<dbReference type="EMBL" id="RXIC02000024">
    <property type="protein sequence ID" value="KAB1210119.1"/>
    <property type="molecule type" value="Genomic_DNA"/>
</dbReference>